<protein>
    <submittedName>
        <fullName evidence="1">Uncharacterized protein</fullName>
    </submittedName>
</protein>
<keyword evidence="2" id="KW-1185">Reference proteome</keyword>
<accession>A0A843UZP6</accession>
<dbReference type="Proteomes" id="UP000652761">
    <property type="component" value="Unassembled WGS sequence"/>
</dbReference>
<sequence>MCVAKFMLGLFFYRQQNSHSKTLKGSNDGFRWCLVQWFEATETSYYRAVDFSHTLRLGGICSCSLNDWLYNFCSRISLIVIR</sequence>
<dbReference type="EMBL" id="NMUH01001122">
    <property type="protein sequence ID" value="MQL89148.1"/>
    <property type="molecule type" value="Genomic_DNA"/>
</dbReference>
<name>A0A843UZP6_COLES</name>
<dbReference type="AlphaFoldDB" id="A0A843UZP6"/>
<evidence type="ECO:0000313" key="1">
    <source>
        <dbReference type="EMBL" id="MQL89148.1"/>
    </source>
</evidence>
<comment type="caution">
    <text evidence="1">The sequence shown here is derived from an EMBL/GenBank/DDBJ whole genome shotgun (WGS) entry which is preliminary data.</text>
</comment>
<gene>
    <name evidence="1" type="ORF">Taro_021724</name>
</gene>
<proteinExistence type="predicted"/>
<organism evidence="1 2">
    <name type="scientific">Colocasia esculenta</name>
    <name type="common">Wild taro</name>
    <name type="synonym">Arum esculentum</name>
    <dbReference type="NCBI Taxonomy" id="4460"/>
    <lineage>
        <taxon>Eukaryota</taxon>
        <taxon>Viridiplantae</taxon>
        <taxon>Streptophyta</taxon>
        <taxon>Embryophyta</taxon>
        <taxon>Tracheophyta</taxon>
        <taxon>Spermatophyta</taxon>
        <taxon>Magnoliopsida</taxon>
        <taxon>Liliopsida</taxon>
        <taxon>Araceae</taxon>
        <taxon>Aroideae</taxon>
        <taxon>Colocasieae</taxon>
        <taxon>Colocasia</taxon>
    </lineage>
</organism>
<reference evidence="1" key="1">
    <citation type="submission" date="2017-07" db="EMBL/GenBank/DDBJ databases">
        <title>Taro Niue Genome Assembly and Annotation.</title>
        <authorList>
            <person name="Atibalentja N."/>
            <person name="Keating K."/>
            <person name="Fields C.J."/>
        </authorList>
    </citation>
    <scope>NUCLEOTIDE SEQUENCE</scope>
    <source>
        <strain evidence="1">Niue_2</strain>
        <tissue evidence="1">Leaf</tissue>
    </source>
</reference>
<evidence type="ECO:0000313" key="2">
    <source>
        <dbReference type="Proteomes" id="UP000652761"/>
    </source>
</evidence>